<proteinExistence type="predicted"/>
<protein>
    <recommendedName>
        <fullName evidence="4">LPS export ABC transporter periplasmic protein LptC</fullName>
    </recommendedName>
</protein>
<keyword evidence="1" id="KW-0812">Transmembrane</keyword>
<sequence>MQLDGDLYSRVIAWMKILLPLAALGLLSTLFLISRTVDPTQQVIVDEIDLEQRAHEQGVTNPSFAGVTGGGDEVMFQAERARPDLSNPERLIADTVMARFRLTEGTIVDITSEHADMHQSNFTASLDGNVTVTTSNGYLIHTDRIDARYDYLHAETPGPVEGSGPPGEITAGKMRLVSNEETGIAELVFTDGVKLIYKPNGSKD</sequence>
<keyword evidence="3" id="KW-1185">Reference proteome</keyword>
<dbReference type="RefSeq" id="WP_157708759.1">
    <property type="nucleotide sequence ID" value="NZ_CP034348.1"/>
</dbReference>
<keyword evidence="1" id="KW-0472">Membrane</keyword>
<gene>
    <name evidence="2" type="ORF">EI983_18135</name>
</gene>
<dbReference type="InterPro" id="IPR010664">
    <property type="entry name" value="LipoPS_assembly_LptC-rel"/>
</dbReference>
<dbReference type="AlphaFoldDB" id="A0A6I6J5N4"/>
<dbReference type="KEGG" id="rom:EI983_18135"/>
<dbReference type="Pfam" id="PF06835">
    <property type="entry name" value="LptC"/>
    <property type="match status" value="1"/>
</dbReference>
<evidence type="ECO:0008006" key="4">
    <source>
        <dbReference type="Google" id="ProtNLM"/>
    </source>
</evidence>
<dbReference type="Proteomes" id="UP000428330">
    <property type="component" value="Chromosome"/>
</dbReference>
<organism evidence="2 3">
    <name type="scientific">Roseovarius faecimaris</name>
    <dbReference type="NCBI Taxonomy" id="2494550"/>
    <lineage>
        <taxon>Bacteria</taxon>
        <taxon>Pseudomonadati</taxon>
        <taxon>Pseudomonadota</taxon>
        <taxon>Alphaproteobacteria</taxon>
        <taxon>Rhodobacterales</taxon>
        <taxon>Roseobacteraceae</taxon>
        <taxon>Roseovarius</taxon>
    </lineage>
</organism>
<dbReference type="Gene3D" id="2.60.450.10">
    <property type="entry name" value="Lipopolysaccharide (LPS) transport protein A like domain"/>
    <property type="match status" value="1"/>
</dbReference>
<evidence type="ECO:0000313" key="3">
    <source>
        <dbReference type="Proteomes" id="UP000428330"/>
    </source>
</evidence>
<dbReference type="EMBL" id="CP034348">
    <property type="protein sequence ID" value="QGY00079.1"/>
    <property type="molecule type" value="Genomic_DNA"/>
</dbReference>
<feature type="transmembrane region" description="Helical" evidence="1">
    <location>
        <begin position="12"/>
        <end position="33"/>
    </location>
</feature>
<evidence type="ECO:0000313" key="2">
    <source>
        <dbReference type="EMBL" id="QGY00079.1"/>
    </source>
</evidence>
<reference evidence="3" key="1">
    <citation type="submission" date="2018-12" db="EMBL/GenBank/DDBJ databases">
        <title>Complete genome sequence of Roseovarius sp. MME-070.</title>
        <authorList>
            <person name="Nam Y.-D."/>
            <person name="Kang J."/>
            <person name="Chung W.-H."/>
            <person name="Park Y.S."/>
        </authorList>
    </citation>
    <scope>NUCLEOTIDE SEQUENCE [LARGE SCALE GENOMIC DNA]</scope>
    <source>
        <strain evidence="3">MME-070</strain>
    </source>
</reference>
<accession>A0A6I6J5N4</accession>
<keyword evidence="1" id="KW-1133">Transmembrane helix</keyword>
<dbReference type="OrthoDB" id="7871110at2"/>
<evidence type="ECO:0000256" key="1">
    <source>
        <dbReference type="SAM" id="Phobius"/>
    </source>
</evidence>
<name>A0A6I6J5N4_9RHOB</name>